<accession>G9ML78</accession>
<reference evidence="2 3" key="1">
    <citation type="journal article" date="2011" name="Genome Biol.">
        <title>Comparative genome sequence analysis underscores mycoparasitism as the ancestral life style of Trichoderma.</title>
        <authorList>
            <person name="Kubicek C.P."/>
            <person name="Herrera-Estrella A."/>
            <person name="Seidl-Seiboth V."/>
            <person name="Martinez D.A."/>
            <person name="Druzhinina I.S."/>
            <person name="Thon M."/>
            <person name="Zeilinger S."/>
            <person name="Casas-Flores S."/>
            <person name="Horwitz B.A."/>
            <person name="Mukherjee P.K."/>
            <person name="Mukherjee M."/>
            <person name="Kredics L."/>
            <person name="Alcaraz L.D."/>
            <person name="Aerts A."/>
            <person name="Antal Z."/>
            <person name="Atanasova L."/>
            <person name="Cervantes-Badillo M.G."/>
            <person name="Challacombe J."/>
            <person name="Chertkov O."/>
            <person name="McCluskey K."/>
            <person name="Coulpier F."/>
            <person name="Deshpande N."/>
            <person name="von Doehren H."/>
            <person name="Ebbole D.J."/>
            <person name="Esquivel-Naranjo E.U."/>
            <person name="Fekete E."/>
            <person name="Flipphi M."/>
            <person name="Glaser F."/>
            <person name="Gomez-Rodriguez E.Y."/>
            <person name="Gruber S."/>
            <person name="Han C."/>
            <person name="Henrissat B."/>
            <person name="Hermosa R."/>
            <person name="Hernandez-Onate M."/>
            <person name="Karaffa L."/>
            <person name="Kosti I."/>
            <person name="Le Crom S."/>
            <person name="Lindquist E."/>
            <person name="Lucas S."/>
            <person name="Luebeck M."/>
            <person name="Luebeck P.S."/>
            <person name="Margeot A."/>
            <person name="Metz B."/>
            <person name="Misra M."/>
            <person name="Nevalainen H."/>
            <person name="Omann M."/>
            <person name="Packer N."/>
            <person name="Perrone G."/>
            <person name="Uresti-Rivera E.E."/>
            <person name="Salamov A."/>
            <person name="Schmoll M."/>
            <person name="Seiboth B."/>
            <person name="Shapiro H."/>
            <person name="Sukno S."/>
            <person name="Tamayo-Ramos J.A."/>
            <person name="Tisch D."/>
            <person name="Wiest A."/>
            <person name="Wilkinson H.H."/>
            <person name="Zhang M."/>
            <person name="Coutinho P.M."/>
            <person name="Kenerley C.M."/>
            <person name="Monte E."/>
            <person name="Baker S.E."/>
            <person name="Grigoriev I.V."/>
        </authorList>
    </citation>
    <scope>NUCLEOTIDE SEQUENCE [LARGE SCALE GENOMIC DNA]</scope>
    <source>
        <strain evidence="3">Gv29-8 / FGSC 10586</strain>
    </source>
</reference>
<dbReference type="eggNOG" id="ENOG502T2PH">
    <property type="taxonomic scope" value="Eukaryota"/>
</dbReference>
<evidence type="ECO:0000313" key="2">
    <source>
        <dbReference type="EMBL" id="EHK24972.1"/>
    </source>
</evidence>
<feature type="region of interest" description="Disordered" evidence="1">
    <location>
        <begin position="66"/>
        <end position="92"/>
    </location>
</feature>
<evidence type="ECO:0000313" key="3">
    <source>
        <dbReference type="Proteomes" id="UP000007115"/>
    </source>
</evidence>
<dbReference type="OMA" id="QAYCAHE"/>
<organism evidence="2 3">
    <name type="scientific">Hypocrea virens (strain Gv29-8 / FGSC 10586)</name>
    <name type="common">Gliocladium virens</name>
    <name type="synonym">Trichoderma virens</name>
    <dbReference type="NCBI Taxonomy" id="413071"/>
    <lineage>
        <taxon>Eukaryota</taxon>
        <taxon>Fungi</taxon>
        <taxon>Dikarya</taxon>
        <taxon>Ascomycota</taxon>
        <taxon>Pezizomycotina</taxon>
        <taxon>Sordariomycetes</taxon>
        <taxon>Hypocreomycetidae</taxon>
        <taxon>Hypocreales</taxon>
        <taxon>Hypocreaceae</taxon>
        <taxon>Trichoderma</taxon>
    </lineage>
</organism>
<dbReference type="VEuPathDB" id="FungiDB:TRIVIDRAFT_145171"/>
<dbReference type="RefSeq" id="XP_013959168.1">
    <property type="nucleotide sequence ID" value="XM_014103693.1"/>
</dbReference>
<dbReference type="HOGENOM" id="CLU_058490_1_0_1"/>
<comment type="caution">
    <text evidence="2">The sequence shown here is derived from an EMBL/GenBank/DDBJ whole genome shotgun (WGS) entry which is preliminary data.</text>
</comment>
<feature type="compositionally biased region" description="Gly residues" evidence="1">
    <location>
        <begin position="71"/>
        <end position="82"/>
    </location>
</feature>
<proteinExistence type="predicted"/>
<gene>
    <name evidence="2" type="ORF">TRIVIDRAFT_145171</name>
</gene>
<dbReference type="STRING" id="413071.G9ML78"/>
<dbReference type="EMBL" id="ABDF02000004">
    <property type="protein sequence ID" value="EHK24972.1"/>
    <property type="molecule type" value="Genomic_DNA"/>
</dbReference>
<dbReference type="AlphaFoldDB" id="G9ML78"/>
<sequence length="238" mass="27213">DEDYERHRIRLSMYTEDTRCLIITITTGAHEVAHRRLNKEAVSQIDRMGLDANWEDYGNKTFYFERRRPGDGGGGGGGGGGKQADSCGKPVPERRRGFPTLVIESGYSQTLPAVREKIKSWFQDSNHEIKIIILAKLFPTERRILIERWQERQQGGPRAGASTRWASTLIPDCHQTINITETSTTPPTYQVASNDLVLDFRLLFLRNPRQGEGDVVITVAWLQQYAQRVWEAYDEEME</sequence>
<feature type="non-terminal residue" evidence="2">
    <location>
        <position position="1"/>
    </location>
</feature>
<keyword evidence="3" id="KW-1185">Reference proteome</keyword>
<dbReference type="GeneID" id="25787927"/>
<dbReference type="OrthoDB" id="76567at2759"/>
<dbReference type="InParanoid" id="G9ML78"/>
<dbReference type="Proteomes" id="UP000007115">
    <property type="component" value="Unassembled WGS sequence"/>
</dbReference>
<protein>
    <submittedName>
        <fullName evidence="2">Uncharacterized protein</fullName>
    </submittedName>
</protein>
<evidence type="ECO:0000256" key="1">
    <source>
        <dbReference type="SAM" id="MobiDB-lite"/>
    </source>
</evidence>
<name>G9ML78_HYPVG</name>